<evidence type="ECO:0000256" key="24">
    <source>
        <dbReference type="ARBA" id="ARBA00023242"/>
    </source>
</evidence>
<comment type="similarity">
    <text evidence="5">Belongs to the protein kinase superfamily. BUD32 family.</text>
</comment>
<evidence type="ECO:0000256" key="16">
    <source>
        <dbReference type="ARBA" id="ARBA00022741"/>
    </source>
</evidence>
<evidence type="ECO:0000256" key="6">
    <source>
        <dbReference type="ARBA" id="ARBA00011534"/>
    </source>
</evidence>
<keyword evidence="22" id="KW-0010">Activator</keyword>
<sequence length="321" mass="35459">MSSTYTPPPLPPPFTNSPSHLLAQGAEGRLYKTTFLTPSTPAALKVRPAKPYRHPILDSRLTCQRILQEARCLVKLSREKVPVPGVLALDVECGFDGDGDGKSREEGEGMAGKGSSNWTAWLLMEWVDGIVVRQVVDCWEKWVKSKEKAGLSDHMEIRKSEDEICVLLRRIGLVVGAMHQAGIVHGDLTTSNLMLRPVGHTSAHQSVEGKETESTQLISTYITQDAGLQIPEKPSLDGEIVLIDFGLAGQSIQDEDRAVDLYVLERAFGSSHPRTEPLFCEVLAGYAESYKGANVVLKKLEQVRLRGRKRRQELPAPRKLT</sequence>
<evidence type="ECO:0000256" key="12">
    <source>
        <dbReference type="ARBA" id="ARBA00022527"/>
    </source>
</evidence>
<keyword evidence="16" id="KW-0547">Nucleotide-binding</keyword>
<dbReference type="VEuPathDB" id="FungiDB:PADG_06131"/>
<keyword evidence="24" id="KW-0539">Nucleus</keyword>
<evidence type="ECO:0000256" key="8">
    <source>
        <dbReference type="ARBA" id="ARBA00013948"/>
    </source>
</evidence>
<dbReference type="GO" id="GO:0005829">
    <property type="term" value="C:cytosol"/>
    <property type="evidence" value="ECO:0007669"/>
    <property type="project" value="TreeGrafter"/>
</dbReference>
<dbReference type="FunFam" id="1.10.510.10:FF:000845">
    <property type="entry name" value="Probable bifunctional tRNA threonylcarbamoyladenosine biosynthesis protein"/>
    <property type="match status" value="1"/>
</dbReference>
<comment type="function">
    <text evidence="1">Component of the EKC/KEOPS complex that is required for the formation of a threonylcarbamoyl group on adenosine at position 37 (t(6)A37) in tRNAs that read codons beginning with adenine. The complex is probably involved in the transfer of the threonylcarbamoyl moiety of threonylcarbamoyl-AMP (TC-AMP) to the N6 group of A37. BUD32 has ATPase activity in the context of the EKC/KEOPS complex and likely plays a supporting role to the catalytic subunit KAE1. The EKC/KEOPS complex also promotes both telomere uncapping and telomere elongation. The complex is required for efficient recruitment of transcriptional coactivators.</text>
</comment>
<dbReference type="SUPFAM" id="SSF56112">
    <property type="entry name" value="Protein kinase-like (PK-like)"/>
    <property type="match status" value="1"/>
</dbReference>
<dbReference type="GO" id="GO:0000781">
    <property type="term" value="C:chromosome, telomeric region"/>
    <property type="evidence" value="ECO:0007669"/>
    <property type="project" value="UniProtKB-SubCell"/>
</dbReference>
<dbReference type="GO" id="GO:0016787">
    <property type="term" value="F:hydrolase activity"/>
    <property type="evidence" value="ECO:0007669"/>
    <property type="project" value="UniProtKB-KW"/>
</dbReference>
<dbReference type="Gene3D" id="3.30.200.20">
    <property type="entry name" value="Phosphorylase Kinase, domain 1"/>
    <property type="match status" value="1"/>
</dbReference>
<reference evidence="30 31" key="1">
    <citation type="submission" date="2016-06" db="EMBL/GenBank/DDBJ databases">
        <authorList>
            <person name="Kjaerup R.B."/>
            <person name="Dalgaard T.S."/>
            <person name="Juul-Madsen H.R."/>
        </authorList>
    </citation>
    <scope>NUCLEOTIDE SEQUENCE [LARGE SCALE GENOMIC DNA]</scope>
    <source>
        <strain evidence="30 31">Pb300</strain>
    </source>
</reference>
<name>A0A1D2J9K4_PARBR</name>
<protein>
    <recommendedName>
        <fullName evidence="9">EKC/KEOPS complex subunit BUD32</fullName>
        <ecNumber evidence="7">2.7.11.1</ecNumber>
    </recommendedName>
    <alternativeName>
        <fullName evidence="25 26">Atypical Serine/threonine protein kinase BUD32</fullName>
    </alternativeName>
    <alternativeName>
        <fullName evidence="8">EKC/KEOPS complex subunit bud32</fullName>
    </alternativeName>
</protein>
<dbReference type="EC" id="2.7.11.1" evidence="7"/>
<comment type="caution">
    <text evidence="30">The sequence shown here is derived from an EMBL/GenBank/DDBJ whole genome shotgun (WGS) entry which is preliminary data.</text>
</comment>
<dbReference type="FunFam" id="3.30.200.20:FF:000603">
    <property type="entry name" value="EKC/KEOPS complex subunit bud32"/>
    <property type="match status" value="1"/>
</dbReference>
<evidence type="ECO:0000256" key="18">
    <source>
        <dbReference type="ARBA" id="ARBA00022801"/>
    </source>
</evidence>
<dbReference type="PANTHER" id="PTHR12209">
    <property type="entry name" value="NON-SPECIFIC SERINE/THREONINE PROTEIN KINASE"/>
    <property type="match status" value="1"/>
</dbReference>
<dbReference type="Proteomes" id="UP000242814">
    <property type="component" value="Unassembled WGS sequence"/>
</dbReference>
<evidence type="ECO:0000256" key="26">
    <source>
        <dbReference type="ARBA" id="ARBA00033194"/>
    </source>
</evidence>
<dbReference type="GO" id="GO:0004674">
    <property type="term" value="F:protein serine/threonine kinase activity"/>
    <property type="evidence" value="ECO:0007669"/>
    <property type="project" value="UniProtKB-KW"/>
</dbReference>
<dbReference type="Gene3D" id="1.10.510.10">
    <property type="entry name" value="Transferase(Phosphotransferase) domain 1"/>
    <property type="match status" value="1"/>
</dbReference>
<evidence type="ECO:0000256" key="21">
    <source>
        <dbReference type="ARBA" id="ARBA00023015"/>
    </source>
</evidence>
<gene>
    <name evidence="30" type="ORF">ACO22_05750</name>
</gene>
<dbReference type="InterPro" id="IPR008266">
    <property type="entry name" value="Tyr_kinase_AS"/>
</dbReference>
<evidence type="ECO:0000256" key="13">
    <source>
        <dbReference type="ARBA" id="ARBA00022553"/>
    </source>
</evidence>
<organism evidence="30 31">
    <name type="scientific">Paracoccidioides brasiliensis</name>
    <dbReference type="NCBI Taxonomy" id="121759"/>
    <lineage>
        <taxon>Eukaryota</taxon>
        <taxon>Fungi</taxon>
        <taxon>Dikarya</taxon>
        <taxon>Ascomycota</taxon>
        <taxon>Pezizomycotina</taxon>
        <taxon>Eurotiomycetes</taxon>
        <taxon>Eurotiomycetidae</taxon>
        <taxon>Onygenales</taxon>
        <taxon>Ajellomycetaceae</taxon>
        <taxon>Paracoccidioides</taxon>
    </lineage>
</organism>
<evidence type="ECO:0000256" key="15">
    <source>
        <dbReference type="ARBA" id="ARBA00022694"/>
    </source>
</evidence>
<evidence type="ECO:0000256" key="10">
    <source>
        <dbReference type="ARBA" id="ARBA00022454"/>
    </source>
</evidence>
<dbReference type="EMBL" id="LZYO01000270">
    <property type="protein sequence ID" value="ODH20997.1"/>
    <property type="molecule type" value="Genomic_DNA"/>
</dbReference>
<dbReference type="GO" id="GO:0005524">
    <property type="term" value="F:ATP binding"/>
    <property type="evidence" value="ECO:0007669"/>
    <property type="project" value="UniProtKB-KW"/>
</dbReference>
<keyword evidence="19" id="KW-0067">ATP-binding</keyword>
<evidence type="ECO:0000256" key="22">
    <source>
        <dbReference type="ARBA" id="ARBA00023159"/>
    </source>
</evidence>
<comment type="catalytic activity">
    <reaction evidence="28">
        <text>L-seryl-[protein] + ATP = O-phospho-L-seryl-[protein] + ADP + H(+)</text>
        <dbReference type="Rhea" id="RHEA:17989"/>
        <dbReference type="Rhea" id="RHEA-COMP:9863"/>
        <dbReference type="Rhea" id="RHEA-COMP:11604"/>
        <dbReference type="ChEBI" id="CHEBI:15378"/>
        <dbReference type="ChEBI" id="CHEBI:29999"/>
        <dbReference type="ChEBI" id="CHEBI:30616"/>
        <dbReference type="ChEBI" id="CHEBI:83421"/>
        <dbReference type="ChEBI" id="CHEBI:456216"/>
        <dbReference type="EC" id="2.7.11.1"/>
    </reaction>
</comment>
<evidence type="ECO:0000256" key="9">
    <source>
        <dbReference type="ARBA" id="ARBA00019973"/>
    </source>
</evidence>
<dbReference type="GO" id="GO:0070525">
    <property type="term" value="P:tRNA threonylcarbamoyladenosine metabolic process"/>
    <property type="evidence" value="ECO:0007669"/>
    <property type="project" value="TreeGrafter"/>
</dbReference>
<dbReference type="PROSITE" id="PS00109">
    <property type="entry name" value="PROTEIN_KINASE_TYR"/>
    <property type="match status" value="1"/>
</dbReference>
<evidence type="ECO:0000313" key="30">
    <source>
        <dbReference type="EMBL" id="ODH20997.1"/>
    </source>
</evidence>
<evidence type="ECO:0000256" key="28">
    <source>
        <dbReference type="ARBA" id="ARBA00048679"/>
    </source>
</evidence>
<evidence type="ECO:0000256" key="19">
    <source>
        <dbReference type="ARBA" id="ARBA00022840"/>
    </source>
</evidence>
<dbReference type="GO" id="GO:0000408">
    <property type="term" value="C:EKC/KEOPS complex"/>
    <property type="evidence" value="ECO:0007669"/>
    <property type="project" value="TreeGrafter"/>
</dbReference>
<keyword evidence="17 30" id="KW-0418">Kinase</keyword>
<feature type="domain" description="Protein kinase" evidence="29">
    <location>
        <begin position="16"/>
        <end position="321"/>
    </location>
</feature>
<comment type="subcellular location">
    <subcellularLocation>
        <location evidence="4">Chromosome</location>
        <location evidence="4">Telomere</location>
    </subcellularLocation>
    <subcellularLocation>
        <location evidence="3">Cytoplasm</location>
    </subcellularLocation>
    <subcellularLocation>
        <location evidence="2">Nucleus</location>
    </subcellularLocation>
</comment>
<evidence type="ECO:0000259" key="29">
    <source>
        <dbReference type="PROSITE" id="PS50011"/>
    </source>
</evidence>
<dbReference type="InterPro" id="IPR000719">
    <property type="entry name" value="Prot_kinase_dom"/>
</dbReference>
<evidence type="ECO:0000256" key="14">
    <source>
        <dbReference type="ARBA" id="ARBA00022679"/>
    </source>
</evidence>
<keyword evidence="11" id="KW-0963">Cytoplasm</keyword>
<proteinExistence type="inferred from homology"/>
<accession>A0A1D2J9K4</accession>
<evidence type="ECO:0000256" key="27">
    <source>
        <dbReference type="ARBA" id="ARBA00047899"/>
    </source>
</evidence>
<keyword evidence="14" id="KW-0808">Transferase</keyword>
<dbReference type="InterPro" id="IPR011009">
    <property type="entry name" value="Kinase-like_dom_sf"/>
</dbReference>
<dbReference type="GO" id="GO:0008033">
    <property type="term" value="P:tRNA processing"/>
    <property type="evidence" value="ECO:0007669"/>
    <property type="project" value="UniProtKB-KW"/>
</dbReference>
<dbReference type="VEuPathDB" id="FungiDB:PABG_05792"/>
<keyword evidence="12" id="KW-0723">Serine/threonine-protein kinase</keyword>
<evidence type="ECO:0000256" key="17">
    <source>
        <dbReference type="ARBA" id="ARBA00022777"/>
    </source>
</evidence>
<evidence type="ECO:0000256" key="1">
    <source>
        <dbReference type="ARBA" id="ARBA00003747"/>
    </source>
</evidence>
<keyword evidence="10" id="KW-0158">Chromosome</keyword>
<keyword evidence="15" id="KW-0819">tRNA processing</keyword>
<evidence type="ECO:0000256" key="2">
    <source>
        <dbReference type="ARBA" id="ARBA00004123"/>
    </source>
</evidence>
<evidence type="ECO:0000256" key="4">
    <source>
        <dbReference type="ARBA" id="ARBA00004574"/>
    </source>
</evidence>
<evidence type="ECO:0000256" key="3">
    <source>
        <dbReference type="ARBA" id="ARBA00004496"/>
    </source>
</evidence>
<keyword evidence="13" id="KW-0597">Phosphoprotein</keyword>
<evidence type="ECO:0000256" key="7">
    <source>
        <dbReference type="ARBA" id="ARBA00012513"/>
    </source>
</evidence>
<evidence type="ECO:0000256" key="20">
    <source>
        <dbReference type="ARBA" id="ARBA00022895"/>
    </source>
</evidence>
<keyword evidence="23" id="KW-0804">Transcription</keyword>
<evidence type="ECO:0000313" key="31">
    <source>
        <dbReference type="Proteomes" id="UP000242814"/>
    </source>
</evidence>
<dbReference type="GO" id="GO:0005634">
    <property type="term" value="C:nucleus"/>
    <property type="evidence" value="ECO:0007669"/>
    <property type="project" value="UniProtKB-SubCell"/>
</dbReference>
<keyword evidence="20" id="KW-0779">Telomere</keyword>
<comment type="subunit">
    <text evidence="6">Component of the EKC/KEOPS complex composed of at least BUD32, CGI121, GON7, KAE1 and PCC1; the whole complex dimerizes.</text>
</comment>
<dbReference type="PROSITE" id="PS50011">
    <property type="entry name" value="PROTEIN_KINASE_DOM"/>
    <property type="match status" value="1"/>
</dbReference>
<dbReference type="PANTHER" id="PTHR12209:SF0">
    <property type="entry name" value="EKC_KEOPS COMPLEX SUBUNIT TP53RK"/>
    <property type="match status" value="1"/>
</dbReference>
<evidence type="ECO:0000256" key="5">
    <source>
        <dbReference type="ARBA" id="ARBA00010630"/>
    </source>
</evidence>
<evidence type="ECO:0000256" key="25">
    <source>
        <dbReference type="ARBA" id="ARBA00030980"/>
    </source>
</evidence>
<comment type="catalytic activity">
    <reaction evidence="27">
        <text>L-threonyl-[protein] + ATP = O-phospho-L-threonyl-[protein] + ADP + H(+)</text>
        <dbReference type="Rhea" id="RHEA:46608"/>
        <dbReference type="Rhea" id="RHEA-COMP:11060"/>
        <dbReference type="Rhea" id="RHEA-COMP:11605"/>
        <dbReference type="ChEBI" id="CHEBI:15378"/>
        <dbReference type="ChEBI" id="CHEBI:30013"/>
        <dbReference type="ChEBI" id="CHEBI:30616"/>
        <dbReference type="ChEBI" id="CHEBI:61977"/>
        <dbReference type="ChEBI" id="CHEBI:456216"/>
        <dbReference type="EC" id="2.7.11.1"/>
    </reaction>
</comment>
<evidence type="ECO:0000256" key="11">
    <source>
        <dbReference type="ARBA" id="ARBA00022490"/>
    </source>
</evidence>
<dbReference type="AlphaFoldDB" id="A0A1D2J9K4"/>
<keyword evidence="21" id="KW-0805">Transcription regulation</keyword>
<evidence type="ECO:0000256" key="23">
    <source>
        <dbReference type="ARBA" id="ARBA00023163"/>
    </source>
</evidence>
<keyword evidence="18" id="KW-0378">Hydrolase</keyword>